<gene>
    <name evidence="1" type="ORF">BZL30_4536</name>
</gene>
<evidence type="ECO:0000313" key="1">
    <source>
        <dbReference type="EMBL" id="OOK73718.1"/>
    </source>
</evidence>
<name>A0A1V3X3P1_MYCKA</name>
<comment type="caution">
    <text evidence="1">The sequence shown here is derived from an EMBL/GenBank/DDBJ whole genome shotgun (WGS) entry which is preliminary data.</text>
</comment>
<dbReference type="EMBL" id="MVBM01000004">
    <property type="protein sequence ID" value="OOK73718.1"/>
    <property type="molecule type" value="Genomic_DNA"/>
</dbReference>
<proteinExistence type="predicted"/>
<protein>
    <submittedName>
        <fullName evidence="1">Uncharacterized protein</fullName>
    </submittedName>
</protein>
<dbReference type="Proteomes" id="UP000189229">
    <property type="component" value="Unassembled WGS sequence"/>
</dbReference>
<accession>A0A1V3X3P1</accession>
<organism evidence="1 2">
    <name type="scientific">Mycobacterium kansasii</name>
    <dbReference type="NCBI Taxonomy" id="1768"/>
    <lineage>
        <taxon>Bacteria</taxon>
        <taxon>Bacillati</taxon>
        <taxon>Actinomycetota</taxon>
        <taxon>Actinomycetes</taxon>
        <taxon>Mycobacteriales</taxon>
        <taxon>Mycobacteriaceae</taxon>
        <taxon>Mycobacterium</taxon>
    </lineage>
</organism>
<evidence type="ECO:0000313" key="2">
    <source>
        <dbReference type="Proteomes" id="UP000189229"/>
    </source>
</evidence>
<dbReference type="AlphaFoldDB" id="A0A1V3X3P1"/>
<sequence>MVDFSTITPTPGAAEAIGGVIRAADIVAAQGNNLPPTAKQLHPVCGTGSGTVTDGIVCARPATAIRILINEPARARARARSI</sequence>
<reference evidence="1 2" key="1">
    <citation type="submission" date="2017-02" db="EMBL/GenBank/DDBJ databases">
        <title>Complete genome sequences of Mycobacterium kansasii strains isolated from rhesus macaques.</title>
        <authorList>
            <person name="Panda A."/>
            <person name="Nagaraj S."/>
            <person name="Zhao X."/>
            <person name="Tettelin H."/>
            <person name="Detolla L.J."/>
        </authorList>
    </citation>
    <scope>NUCLEOTIDE SEQUENCE [LARGE SCALE GENOMIC DNA]</scope>
    <source>
        <strain evidence="1 2">11-3813</strain>
    </source>
</reference>